<evidence type="ECO:0000313" key="3">
    <source>
        <dbReference type="EMBL" id="ATA67418.1"/>
    </source>
</evidence>
<dbReference type="PROSITE" id="PS52050">
    <property type="entry name" value="WYL"/>
    <property type="match status" value="1"/>
</dbReference>
<accession>A0A250E6P4</accession>
<evidence type="ECO:0000259" key="2">
    <source>
        <dbReference type="Pfam" id="PF25583"/>
    </source>
</evidence>
<gene>
    <name evidence="3" type="ORF">CGC48_01515</name>
</gene>
<dbReference type="Proteomes" id="UP000242855">
    <property type="component" value="Chromosome"/>
</dbReference>
<dbReference type="Pfam" id="PF13280">
    <property type="entry name" value="WYL"/>
    <property type="match status" value="1"/>
</dbReference>
<dbReference type="InterPro" id="IPR057727">
    <property type="entry name" value="WCX_dom"/>
</dbReference>
<dbReference type="GeneID" id="96780470"/>
<sequence length="296" mass="35997">MKQDALNKQIWLIETILQQDGITLKEIKEKWLKSYLNDEQKDFDRSTFNRYRNTIQDIFGISIICQNSKYYIDNKEDIQNNILKKWILNSFTISNFLQEWKPLYHRISLEDIPSGREYLRDIMEAMRQNRQISISYQRFQNDIEKHYVLAPYGVKIFKQRWYVVGFCSELKDIRIFGLDRILKLQRTTEKFKFPTDFNLELFFSSSFGVFTDKQIERVVLKTNEEKMKYLQSLPLHHSQKEIKTEDNYTFFEYFLRPTYDFRQEILSHGAEIEVLSPNWFREEIQQIVAEMHKFYS</sequence>
<dbReference type="RefSeq" id="WP_098028176.1">
    <property type="nucleotide sequence ID" value="NZ_CP022378.1"/>
</dbReference>
<feature type="domain" description="WCX" evidence="2">
    <location>
        <begin position="216"/>
        <end position="291"/>
    </location>
</feature>
<protein>
    <submittedName>
        <fullName evidence="3">WYL domain-containing protein</fullName>
    </submittedName>
</protein>
<dbReference type="InterPro" id="IPR026881">
    <property type="entry name" value="WYL_dom"/>
</dbReference>
<dbReference type="PANTHER" id="PTHR34580">
    <property type="match status" value="1"/>
</dbReference>
<evidence type="ECO:0000259" key="1">
    <source>
        <dbReference type="Pfam" id="PF13280"/>
    </source>
</evidence>
<evidence type="ECO:0000313" key="4">
    <source>
        <dbReference type="Proteomes" id="UP000242855"/>
    </source>
</evidence>
<dbReference type="KEGG" id="ccyn:CGC48_01515"/>
<dbReference type="InterPro" id="IPR051534">
    <property type="entry name" value="CBASS_pafABC_assoc_protein"/>
</dbReference>
<dbReference type="EMBL" id="CP022378">
    <property type="protein sequence ID" value="ATA67418.1"/>
    <property type="molecule type" value="Genomic_DNA"/>
</dbReference>
<name>A0A250E6P4_9FLAO</name>
<feature type="domain" description="WYL" evidence="1">
    <location>
        <begin position="117"/>
        <end position="185"/>
    </location>
</feature>
<reference evidence="3 4" key="1">
    <citation type="journal article" date="2017" name="Genome Announc.">
        <title>Twelve Complete Reference Genomes of Clinical Isolates in the Capnocytophaga Genus.</title>
        <authorList>
            <person name="Villarma A."/>
            <person name="Gulvik C.A."/>
            <person name="Rowe L.A."/>
            <person name="Sheth M."/>
            <person name="Juieng P."/>
            <person name="Nicholson A.C."/>
            <person name="Loparev V.N."/>
            <person name="McQuiston J.R."/>
        </authorList>
    </citation>
    <scope>NUCLEOTIDE SEQUENCE [LARGE SCALE GENOMIC DNA]</scope>
    <source>
        <strain evidence="3 4">G7591</strain>
    </source>
</reference>
<organism evidence="3 4">
    <name type="scientific">Capnocytophaga cynodegmi</name>
    <dbReference type="NCBI Taxonomy" id="28189"/>
    <lineage>
        <taxon>Bacteria</taxon>
        <taxon>Pseudomonadati</taxon>
        <taxon>Bacteroidota</taxon>
        <taxon>Flavobacteriia</taxon>
        <taxon>Flavobacteriales</taxon>
        <taxon>Flavobacteriaceae</taxon>
        <taxon>Capnocytophaga</taxon>
    </lineage>
</organism>
<proteinExistence type="predicted"/>
<dbReference type="PANTHER" id="PTHR34580:SF9">
    <property type="entry name" value="SLL5097 PROTEIN"/>
    <property type="match status" value="1"/>
</dbReference>
<dbReference type="Pfam" id="PF25583">
    <property type="entry name" value="WCX"/>
    <property type="match status" value="1"/>
</dbReference>
<dbReference type="AlphaFoldDB" id="A0A250E6P4"/>